<organism evidence="1 2">
    <name type="scientific">Pisum sativum</name>
    <name type="common">Garden pea</name>
    <name type="synonym">Lathyrus oleraceus</name>
    <dbReference type="NCBI Taxonomy" id="3888"/>
    <lineage>
        <taxon>Eukaryota</taxon>
        <taxon>Viridiplantae</taxon>
        <taxon>Streptophyta</taxon>
        <taxon>Embryophyta</taxon>
        <taxon>Tracheophyta</taxon>
        <taxon>Spermatophyta</taxon>
        <taxon>Magnoliopsida</taxon>
        <taxon>eudicotyledons</taxon>
        <taxon>Gunneridae</taxon>
        <taxon>Pentapetalae</taxon>
        <taxon>rosids</taxon>
        <taxon>fabids</taxon>
        <taxon>Fabales</taxon>
        <taxon>Fabaceae</taxon>
        <taxon>Papilionoideae</taxon>
        <taxon>50 kb inversion clade</taxon>
        <taxon>NPAAA clade</taxon>
        <taxon>Hologalegina</taxon>
        <taxon>IRL clade</taxon>
        <taxon>Fabeae</taxon>
        <taxon>Lathyrus</taxon>
    </lineage>
</organism>
<dbReference type="Proteomes" id="UP001058974">
    <property type="component" value="Chromosome 5"/>
</dbReference>
<comment type="caution">
    <text evidence="1">The sequence shown here is derived from an EMBL/GenBank/DDBJ whole genome shotgun (WGS) entry which is preliminary data.</text>
</comment>
<sequence length="105" mass="12740">MKIKIKKQYGYDLFSYQYINYVDKKKSYIYGYKSQSYNTPKNLKELFDIMGDSFIQNYIGKDGIDMEKNMDRKYFHWMGKRKKNSITNQKVLFTQVINKDQATFH</sequence>
<protein>
    <submittedName>
        <fullName evidence="1">Uncharacterized protein</fullName>
    </submittedName>
</protein>
<gene>
    <name evidence="1" type="ORF">KIW84_057532</name>
</gene>
<evidence type="ECO:0000313" key="2">
    <source>
        <dbReference type="Proteomes" id="UP001058974"/>
    </source>
</evidence>
<dbReference type="AlphaFoldDB" id="A0A9D4X668"/>
<proteinExistence type="predicted"/>
<accession>A0A9D4X668</accession>
<keyword evidence="2" id="KW-1185">Reference proteome</keyword>
<reference evidence="1 2" key="1">
    <citation type="journal article" date="2022" name="Nat. Genet.">
        <title>Improved pea reference genome and pan-genome highlight genomic features and evolutionary characteristics.</title>
        <authorList>
            <person name="Yang T."/>
            <person name="Liu R."/>
            <person name="Luo Y."/>
            <person name="Hu S."/>
            <person name="Wang D."/>
            <person name="Wang C."/>
            <person name="Pandey M.K."/>
            <person name="Ge S."/>
            <person name="Xu Q."/>
            <person name="Li N."/>
            <person name="Li G."/>
            <person name="Huang Y."/>
            <person name="Saxena R.K."/>
            <person name="Ji Y."/>
            <person name="Li M."/>
            <person name="Yan X."/>
            <person name="He Y."/>
            <person name="Liu Y."/>
            <person name="Wang X."/>
            <person name="Xiang C."/>
            <person name="Varshney R.K."/>
            <person name="Ding H."/>
            <person name="Gao S."/>
            <person name="Zong X."/>
        </authorList>
    </citation>
    <scope>NUCLEOTIDE SEQUENCE [LARGE SCALE GENOMIC DNA]</scope>
    <source>
        <strain evidence="1 2">cv. Zhongwan 6</strain>
    </source>
</reference>
<dbReference type="Gramene" id="Psat05G0753200-T1">
    <property type="protein sequence ID" value="KAI5412945.1"/>
    <property type="gene ID" value="KIW84_057532"/>
</dbReference>
<dbReference type="EMBL" id="JAMSHJ010000005">
    <property type="protein sequence ID" value="KAI5412945.1"/>
    <property type="molecule type" value="Genomic_DNA"/>
</dbReference>
<name>A0A9D4X668_PEA</name>
<evidence type="ECO:0000313" key="1">
    <source>
        <dbReference type="EMBL" id="KAI5412945.1"/>
    </source>
</evidence>